<name>A0A0F9H5R1_9ZZZZ</name>
<reference evidence="1" key="1">
    <citation type="journal article" date="2015" name="Nature">
        <title>Complex archaea that bridge the gap between prokaryotes and eukaryotes.</title>
        <authorList>
            <person name="Spang A."/>
            <person name="Saw J.H."/>
            <person name="Jorgensen S.L."/>
            <person name="Zaremba-Niedzwiedzka K."/>
            <person name="Martijn J."/>
            <person name="Lind A.E."/>
            <person name="van Eijk R."/>
            <person name="Schleper C."/>
            <person name="Guy L."/>
            <person name="Ettema T.J."/>
        </authorList>
    </citation>
    <scope>NUCLEOTIDE SEQUENCE</scope>
</reference>
<dbReference type="AlphaFoldDB" id="A0A0F9H5R1"/>
<gene>
    <name evidence="1" type="ORF">LCGC14_2039500</name>
</gene>
<organism evidence="1">
    <name type="scientific">marine sediment metagenome</name>
    <dbReference type="NCBI Taxonomy" id="412755"/>
    <lineage>
        <taxon>unclassified sequences</taxon>
        <taxon>metagenomes</taxon>
        <taxon>ecological metagenomes</taxon>
    </lineage>
</organism>
<sequence length="73" mass="8842">MRIVVKVEKIREIQKERRDINRRELCDIDFYEDGKLLEIDPEIIKHFMFTGLNNTDFIDSDFYKTEFKNKPSG</sequence>
<accession>A0A0F9H5R1</accession>
<evidence type="ECO:0000313" key="1">
    <source>
        <dbReference type="EMBL" id="KKL76975.1"/>
    </source>
</evidence>
<dbReference type="EMBL" id="LAZR01023888">
    <property type="protein sequence ID" value="KKL76975.1"/>
    <property type="molecule type" value="Genomic_DNA"/>
</dbReference>
<protein>
    <submittedName>
        <fullName evidence="1">Uncharacterized protein</fullName>
    </submittedName>
</protein>
<comment type="caution">
    <text evidence="1">The sequence shown here is derived from an EMBL/GenBank/DDBJ whole genome shotgun (WGS) entry which is preliminary data.</text>
</comment>
<proteinExistence type="predicted"/>